<accession>T1FKP6</accession>
<evidence type="ECO:0000313" key="3">
    <source>
        <dbReference type="EnsemblMetazoa" id="HelroP184165"/>
    </source>
</evidence>
<reference evidence="4" key="1">
    <citation type="submission" date="2012-12" db="EMBL/GenBank/DDBJ databases">
        <authorList>
            <person name="Hellsten U."/>
            <person name="Grimwood J."/>
            <person name="Chapman J.A."/>
            <person name="Shapiro H."/>
            <person name="Aerts A."/>
            <person name="Otillar R.P."/>
            <person name="Terry A.Y."/>
            <person name="Boore J.L."/>
            <person name="Simakov O."/>
            <person name="Marletaz F."/>
            <person name="Cho S.-J."/>
            <person name="Edsinger-Gonzales E."/>
            <person name="Havlak P."/>
            <person name="Kuo D.-H."/>
            <person name="Larsson T."/>
            <person name="Lv J."/>
            <person name="Arendt D."/>
            <person name="Savage R."/>
            <person name="Osoegawa K."/>
            <person name="de Jong P."/>
            <person name="Lindberg D.R."/>
            <person name="Seaver E.C."/>
            <person name="Weisblat D.A."/>
            <person name="Putnam N.H."/>
            <person name="Grigoriev I.V."/>
            <person name="Rokhsar D.S."/>
        </authorList>
    </citation>
    <scope>NUCLEOTIDE SEQUENCE</scope>
</reference>
<reference evidence="2 4" key="2">
    <citation type="journal article" date="2013" name="Nature">
        <title>Insights into bilaterian evolution from three spiralian genomes.</title>
        <authorList>
            <person name="Simakov O."/>
            <person name="Marletaz F."/>
            <person name="Cho S.J."/>
            <person name="Edsinger-Gonzales E."/>
            <person name="Havlak P."/>
            <person name="Hellsten U."/>
            <person name="Kuo D.H."/>
            <person name="Larsson T."/>
            <person name="Lv J."/>
            <person name="Arendt D."/>
            <person name="Savage R."/>
            <person name="Osoegawa K."/>
            <person name="de Jong P."/>
            <person name="Grimwood J."/>
            <person name="Chapman J.A."/>
            <person name="Shapiro H."/>
            <person name="Aerts A."/>
            <person name="Otillar R.P."/>
            <person name="Terry A.Y."/>
            <person name="Boore J.L."/>
            <person name="Grigoriev I.V."/>
            <person name="Lindberg D.R."/>
            <person name="Seaver E.C."/>
            <person name="Weisblat D.A."/>
            <person name="Putnam N.H."/>
            <person name="Rokhsar D.S."/>
        </authorList>
    </citation>
    <scope>NUCLEOTIDE SEQUENCE</scope>
</reference>
<dbReference type="HOGENOM" id="CLU_1130135_0_0_1"/>
<organism evidence="3 4">
    <name type="scientific">Helobdella robusta</name>
    <name type="common">Californian leech</name>
    <dbReference type="NCBI Taxonomy" id="6412"/>
    <lineage>
        <taxon>Eukaryota</taxon>
        <taxon>Metazoa</taxon>
        <taxon>Spiralia</taxon>
        <taxon>Lophotrochozoa</taxon>
        <taxon>Annelida</taxon>
        <taxon>Clitellata</taxon>
        <taxon>Hirudinea</taxon>
        <taxon>Rhynchobdellida</taxon>
        <taxon>Glossiphoniidae</taxon>
        <taxon>Helobdella</taxon>
    </lineage>
</organism>
<dbReference type="EMBL" id="AMQM01009330">
    <property type="status" value="NOT_ANNOTATED_CDS"/>
    <property type="molecule type" value="Genomic_DNA"/>
</dbReference>
<keyword evidence="1" id="KW-0472">Membrane</keyword>
<dbReference type="InParanoid" id="T1FKP6"/>
<keyword evidence="1" id="KW-1133">Transmembrane helix</keyword>
<feature type="transmembrane region" description="Helical" evidence="1">
    <location>
        <begin position="32"/>
        <end position="55"/>
    </location>
</feature>
<dbReference type="GeneID" id="20209395"/>
<reference evidence="3" key="3">
    <citation type="submission" date="2015-06" db="UniProtKB">
        <authorList>
            <consortium name="EnsemblMetazoa"/>
        </authorList>
    </citation>
    <scope>IDENTIFICATION</scope>
</reference>
<dbReference type="PROSITE" id="PS01121">
    <property type="entry name" value="CASPASE_HIS"/>
    <property type="match status" value="1"/>
</dbReference>
<name>T1FKP6_HELRO</name>
<dbReference type="AlphaFoldDB" id="T1FKP6"/>
<dbReference type="EnsemblMetazoa" id="HelroT184165">
    <property type="protein sequence ID" value="HelroP184165"/>
    <property type="gene ID" value="HelroG184165"/>
</dbReference>
<evidence type="ECO:0000313" key="4">
    <source>
        <dbReference type="Proteomes" id="UP000015101"/>
    </source>
</evidence>
<keyword evidence="4" id="KW-1185">Reference proteome</keyword>
<dbReference type="KEGG" id="hro:HELRODRAFT_184165"/>
<keyword evidence="1" id="KW-0812">Transmembrane</keyword>
<dbReference type="RefSeq" id="XP_009015144.1">
    <property type="nucleotide sequence ID" value="XM_009016896.1"/>
</dbReference>
<dbReference type="CTD" id="20209395"/>
<evidence type="ECO:0000313" key="2">
    <source>
        <dbReference type="EMBL" id="ESO06758.1"/>
    </source>
</evidence>
<sequence>MILENHSKYDCFVMVLMSHGCTLYKDRTNLPVEISVCLLAGLVLVVVVLYARVYAEVVLCRKRSFMLSKFSTKSSDSGKIMTSSSSFQKQQQQQLQMNVDNPDKAPNEVQLQSVPHHLDSRRSSPPLRLPYLIISSINTNYATEFLFKLKFFVFDILPMLTYLSDPIIYGVRIRSVRLSYRRVYGPVMMKICCGWRLFCCCNKKDGRRKYVSPKNELNMVNANEMARNGNEISLRMTSMQDLSAGQ</sequence>
<protein>
    <submittedName>
        <fullName evidence="2 3">Uncharacterized protein</fullName>
    </submittedName>
</protein>
<dbReference type="Proteomes" id="UP000015101">
    <property type="component" value="Unassembled WGS sequence"/>
</dbReference>
<dbReference type="EMBL" id="KB096276">
    <property type="protein sequence ID" value="ESO06758.1"/>
    <property type="molecule type" value="Genomic_DNA"/>
</dbReference>
<gene>
    <name evidence="3" type="primary">20209395</name>
    <name evidence="2" type="ORF">HELRODRAFT_184165</name>
</gene>
<dbReference type="InterPro" id="IPR016129">
    <property type="entry name" value="Caspase_his_AS"/>
</dbReference>
<proteinExistence type="predicted"/>
<evidence type="ECO:0000256" key="1">
    <source>
        <dbReference type="SAM" id="Phobius"/>
    </source>
</evidence>